<comment type="pathway">
    <text evidence="1">Cofactor biosynthesis; tetrahydrofolate biosynthesis; 2-amino-4-hydroxy-6-hydroxymethyl-7,8-dihydropteridine diphosphate from 7,8-dihydroneopterin triphosphate: step 4/4.</text>
</comment>
<evidence type="ECO:0000256" key="10">
    <source>
        <dbReference type="ARBA" id="ARBA00029409"/>
    </source>
</evidence>
<keyword evidence="6" id="KW-0547">Nucleotide-binding</keyword>
<reference evidence="14 15" key="1">
    <citation type="submission" date="2020-08" db="EMBL/GenBank/DDBJ databases">
        <title>Bridging the membrane lipid divide: bacteria of the FCB group superphylum have the potential to synthesize archaeal ether lipids.</title>
        <authorList>
            <person name="Villanueva L."/>
            <person name="Von Meijenfeldt F.A.B."/>
            <person name="Westbye A.B."/>
            <person name="Yadav S."/>
            <person name="Hopmans E.C."/>
            <person name="Dutilh B.E."/>
            <person name="Sinninghe Damste J.S."/>
        </authorList>
    </citation>
    <scope>NUCLEOTIDE SEQUENCE [LARGE SCALE GENOMIC DNA]</scope>
    <source>
        <strain evidence="14">NIOZ-UU17</strain>
    </source>
</reference>
<evidence type="ECO:0000256" key="11">
    <source>
        <dbReference type="ARBA" id="ARBA00029766"/>
    </source>
</evidence>
<evidence type="ECO:0000256" key="1">
    <source>
        <dbReference type="ARBA" id="ARBA00005051"/>
    </source>
</evidence>
<evidence type="ECO:0000313" key="14">
    <source>
        <dbReference type="EMBL" id="MBC8433386.1"/>
    </source>
</evidence>
<keyword evidence="8" id="KW-0067">ATP-binding</keyword>
<dbReference type="InterPro" id="IPR035907">
    <property type="entry name" value="Hppk_sf"/>
</dbReference>
<evidence type="ECO:0000256" key="2">
    <source>
        <dbReference type="ARBA" id="ARBA00005810"/>
    </source>
</evidence>
<keyword evidence="5 14" id="KW-0808">Transferase</keyword>
<evidence type="ECO:0000256" key="7">
    <source>
        <dbReference type="ARBA" id="ARBA00022777"/>
    </source>
</evidence>
<comment type="caution">
    <text evidence="14">The sequence shown here is derived from an EMBL/GenBank/DDBJ whole genome shotgun (WGS) entry which is preliminary data.</text>
</comment>
<sequence>MKKHTVYIGTGSNIGDKRSNCQNGIDALIRTGTAALTGISRFYKTEPVDYLDQDWFVNAVIKIETTLDPFQLLKTLESIERSAGRVRDTIRFGPRILDMDIIFYDDLVLKASLLVIPHPRMHKRCFVLKPICDIDPTFIHPVYKKDVRHLLDNLGEDRQMVVEYQCDY</sequence>
<dbReference type="CDD" id="cd00483">
    <property type="entry name" value="HPPK"/>
    <property type="match status" value="1"/>
</dbReference>
<dbReference type="GO" id="GO:0046656">
    <property type="term" value="P:folic acid biosynthetic process"/>
    <property type="evidence" value="ECO:0007669"/>
    <property type="project" value="UniProtKB-KW"/>
</dbReference>
<evidence type="ECO:0000259" key="13">
    <source>
        <dbReference type="Pfam" id="PF01288"/>
    </source>
</evidence>
<dbReference type="AlphaFoldDB" id="A0A8J6TNB4"/>
<dbReference type="GO" id="GO:0046654">
    <property type="term" value="P:tetrahydrofolate biosynthetic process"/>
    <property type="evidence" value="ECO:0007669"/>
    <property type="project" value="UniProtKB-UniPathway"/>
</dbReference>
<evidence type="ECO:0000256" key="4">
    <source>
        <dbReference type="ARBA" id="ARBA00016218"/>
    </source>
</evidence>
<protein>
    <recommendedName>
        <fullName evidence="4">2-amino-4-hydroxy-6-hydroxymethyldihydropteridine pyrophosphokinase</fullName>
        <ecNumber evidence="3">2.7.6.3</ecNumber>
    </recommendedName>
    <alternativeName>
        <fullName evidence="11">6-hydroxymethyl-7,8-dihydropterin pyrophosphokinase</fullName>
    </alternativeName>
    <alternativeName>
        <fullName evidence="12">7,8-dihydro-6-hydroxymethylpterin-pyrophosphokinase</fullName>
    </alternativeName>
</protein>
<proteinExistence type="inferred from homology"/>
<dbReference type="EMBL" id="JACNIG010000295">
    <property type="protein sequence ID" value="MBC8433386.1"/>
    <property type="molecule type" value="Genomic_DNA"/>
</dbReference>
<keyword evidence="7" id="KW-0418">Kinase</keyword>
<dbReference type="GO" id="GO:0016301">
    <property type="term" value="F:kinase activity"/>
    <property type="evidence" value="ECO:0007669"/>
    <property type="project" value="UniProtKB-KW"/>
</dbReference>
<comment type="function">
    <text evidence="10">Catalyzes the transfer of pyrophosphate from adenosine triphosphate (ATP) to 6-hydroxymethyl-7,8-dihydropterin, an enzymatic step in folate biosynthesis pathway.</text>
</comment>
<dbReference type="EC" id="2.7.6.3" evidence="3"/>
<evidence type="ECO:0000256" key="5">
    <source>
        <dbReference type="ARBA" id="ARBA00022679"/>
    </source>
</evidence>
<name>A0A8J6TNB4_9BACT</name>
<comment type="similarity">
    <text evidence="2">Belongs to the HPPK family.</text>
</comment>
<evidence type="ECO:0000256" key="9">
    <source>
        <dbReference type="ARBA" id="ARBA00022909"/>
    </source>
</evidence>
<accession>A0A8J6TNB4</accession>
<evidence type="ECO:0000256" key="12">
    <source>
        <dbReference type="ARBA" id="ARBA00033413"/>
    </source>
</evidence>
<feature type="domain" description="7,8-dihydro-6-hydroxymethylpterin-pyrophosphokinase" evidence="13">
    <location>
        <begin position="7"/>
        <end position="136"/>
    </location>
</feature>
<dbReference type="PANTHER" id="PTHR43071:SF1">
    <property type="entry name" value="2-AMINO-4-HYDROXY-6-HYDROXYMETHYLDIHYDROPTERIDINE PYROPHOSPHOKINASE"/>
    <property type="match status" value="1"/>
</dbReference>
<dbReference type="GO" id="GO:0003848">
    <property type="term" value="F:2-amino-4-hydroxy-6-hydroxymethyldihydropteridine diphosphokinase activity"/>
    <property type="evidence" value="ECO:0007669"/>
    <property type="project" value="UniProtKB-EC"/>
</dbReference>
<dbReference type="Gene3D" id="3.30.70.560">
    <property type="entry name" value="7,8-Dihydro-6-hydroxymethylpterin-pyrophosphokinase HPPK"/>
    <property type="match status" value="1"/>
</dbReference>
<evidence type="ECO:0000313" key="15">
    <source>
        <dbReference type="Proteomes" id="UP000605201"/>
    </source>
</evidence>
<dbReference type="UniPathway" id="UPA00077">
    <property type="reaction ID" value="UER00155"/>
</dbReference>
<organism evidence="14 15">
    <name type="scientific">Candidatus Desulfatibia vada</name>
    <dbReference type="NCBI Taxonomy" id="2841696"/>
    <lineage>
        <taxon>Bacteria</taxon>
        <taxon>Pseudomonadati</taxon>
        <taxon>Thermodesulfobacteriota</taxon>
        <taxon>Desulfobacteria</taxon>
        <taxon>Desulfobacterales</taxon>
        <taxon>Desulfobacterales incertae sedis</taxon>
        <taxon>Candidatus Desulfatibia</taxon>
    </lineage>
</organism>
<dbReference type="InterPro" id="IPR000550">
    <property type="entry name" value="Hppk"/>
</dbReference>
<keyword evidence="9" id="KW-0289">Folate biosynthesis</keyword>
<evidence type="ECO:0000256" key="6">
    <source>
        <dbReference type="ARBA" id="ARBA00022741"/>
    </source>
</evidence>
<evidence type="ECO:0000256" key="8">
    <source>
        <dbReference type="ARBA" id="ARBA00022840"/>
    </source>
</evidence>
<evidence type="ECO:0000256" key="3">
    <source>
        <dbReference type="ARBA" id="ARBA00013253"/>
    </source>
</evidence>
<dbReference type="Proteomes" id="UP000605201">
    <property type="component" value="Unassembled WGS sequence"/>
</dbReference>
<dbReference type="PANTHER" id="PTHR43071">
    <property type="entry name" value="2-AMINO-4-HYDROXY-6-HYDROXYMETHYLDIHYDROPTERIDINE PYROPHOSPHOKINASE"/>
    <property type="match status" value="1"/>
</dbReference>
<dbReference type="NCBIfam" id="TIGR01498">
    <property type="entry name" value="folK"/>
    <property type="match status" value="1"/>
</dbReference>
<dbReference type="GO" id="GO:0005524">
    <property type="term" value="F:ATP binding"/>
    <property type="evidence" value="ECO:0007669"/>
    <property type="project" value="UniProtKB-KW"/>
</dbReference>
<dbReference type="SUPFAM" id="SSF55083">
    <property type="entry name" value="6-hydroxymethyl-7,8-dihydropterin pyrophosphokinase, HPPK"/>
    <property type="match status" value="1"/>
</dbReference>
<gene>
    <name evidence="14" type="primary">folK</name>
    <name evidence="14" type="ORF">H8D96_15855</name>
</gene>
<dbReference type="Pfam" id="PF01288">
    <property type="entry name" value="HPPK"/>
    <property type="match status" value="1"/>
</dbReference>